<proteinExistence type="predicted"/>
<dbReference type="Proteomes" id="UP000176800">
    <property type="component" value="Unassembled WGS sequence"/>
</dbReference>
<sequence length="167" mass="19125">MKEVVWVFGTSASGKETFIKRVASGEPVDLIKNLGWEDKVVAASDESLNLIDGELGELRDKVIEKIPTLLQKTDVILIKWQYVDSATKRPQRLKDSLPDARHRIIELEVGMDELVMRLPRKHWWYDLGKEKESLTKELNMVANSLGQLPDFDKVSIDSNESDNYRIT</sequence>
<evidence type="ECO:0000313" key="2">
    <source>
        <dbReference type="Proteomes" id="UP000176800"/>
    </source>
</evidence>
<dbReference type="EMBL" id="MHWE01000022">
    <property type="protein sequence ID" value="OHB03177.1"/>
    <property type="molecule type" value="Genomic_DNA"/>
</dbReference>
<gene>
    <name evidence="1" type="ORF">A3B14_02495</name>
</gene>
<accession>A0A1G2U0X9</accession>
<dbReference type="AlphaFoldDB" id="A0A1G2U0X9"/>
<name>A0A1G2U0X9_9BACT</name>
<evidence type="ECO:0000313" key="1">
    <source>
        <dbReference type="EMBL" id="OHB03177.1"/>
    </source>
</evidence>
<reference evidence="1 2" key="1">
    <citation type="journal article" date="2016" name="Nat. Commun.">
        <title>Thousands of microbial genomes shed light on interconnected biogeochemical processes in an aquifer system.</title>
        <authorList>
            <person name="Anantharaman K."/>
            <person name="Brown C.T."/>
            <person name="Hug L.A."/>
            <person name="Sharon I."/>
            <person name="Castelle C.J."/>
            <person name="Probst A.J."/>
            <person name="Thomas B.C."/>
            <person name="Singh A."/>
            <person name="Wilkins M.J."/>
            <person name="Karaoz U."/>
            <person name="Brodie E.L."/>
            <person name="Williams K.H."/>
            <person name="Hubbard S.S."/>
            <person name="Banfield J.F."/>
        </authorList>
    </citation>
    <scope>NUCLEOTIDE SEQUENCE [LARGE SCALE GENOMIC DNA]</scope>
</reference>
<organism evidence="1 2">
    <name type="scientific">Candidatus Zambryskibacteria bacterium RIFCSPLOWO2_01_FULL_45_21</name>
    <dbReference type="NCBI Taxonomy" id="1802761"/>
    <lineage>
        <taxon>Bacteria</taxon>
        <taxon>Candidatus Zambryskiibacteriota</taxon>
    </lineage>
</organism>
<protein>
    <submittedName>
        <fullName evidence="1">Uncharacterized protein</fullName>
    </submittedName>
</protein>
<comment type="caution">
    <text evidence="1">The sequence shown here is derived from an EMBL/GenBank/DDBJ whole genome shotgun (WGS) entry which is preliminary data.</text>
</comment>